<evidence type="ECO:0000256" key="8">
    <source>
        <dbReference type="ARBA" id="ARBA00022723"/>
    </source>
</evidence>
<comment type="similarity">
    <text evidence="4 13">Belongs to the plant globin family.</text>
</comment>
<dbReference type="Pfam" id="PF00042">
    <property type="entry name" value="Globin"/>
    <property type="match status" value="1"/>
</dbReference>
<dbReference type="PRINTS" id="PR00188">
    <property type="entry name" value="PLANTGLOBIN"/>
</dbReference>
<keyword evidence="10 13" id="KW-0408">Iron</keyword>
<evidence type="ECO:0000259" key="15">
    <source>
        <dbReference type="PROSITE" id="PS01033"/>
    </source>
</evidence>
<keyword evidence="6" id="KW-0963">Cytoplasm</keyword>
<comment type="subunit">
    <text evidence="5">Homodimer.</text>
</comment>
<dbReference type="EMBL" id="CM009757">
    <property type="protein sequence ID" value="PUZ42096.1"/>
    <property type="molecule type" value="Genomic_DNA"/>
</dbReference>
<evidence type="ECO:0000256" key="11">
    <source>
        <dbReference type="ARBA" id="ARBA00023242"/>
    </source>
</evidence>
<keyword evidence="8 13" id="KW-0479">Metal-binding</keyword>
<protein>
    <recommendedName>
        <fullName evidence="15">Globin domain-containing protein</fullName>
    </recommendedName>
</protein>
<dbReference type="InterPro" id="IPR001032">
    <property type="entry name" value="Leghaemoglobin-like"/>
</dbReference>
<keyword evidence="11" id="KW-0539">Nucleus</keyword>
<dbReference type="GO" id="GO:0020037">
    <property type="term" value="F:heme binding"/>
    <property type="evidence" value="ECO:0007669"/>
    <property type="project" value="InterPro"/>
</dbReference>
<evidence type="ECO:0000256" key="2">
    <source>
        <dbReference type="ARBA" id="ARBA00004123"/>
    </source>
</evidence>
<dbReference type="OrthoDB" id="436496at2759"/>
<dbReference type="GO" id="GO:0019825">
    <property type="term" value="F:oxygen binding"/>
    <property type="evidence" value="ECO:0007669"/>
    <property type="project" value="InterPro"/>
</dbReference>
<sequence>MAAAGGGARSSRLGSSGAPRVAPGLGPADLYKPAPQLGPNHTRTFVDPPLSSARLRTHTDIFYATKSKIAGRIDKQAGRGMALAEGNGAAIFGEEQEALVLKSWALMKKDSANLGLRFFLKIFEIAPSAKQMFSFLRDSDVPLEKNPKLKTHAMSVFVMTCEAAAQLRKAGKVTVRETTLKRLGATHFKYGVADGHFEVTRFALLETIKEALPADMWSLEMKNAWSEAYNQLVAAIKQEMKPAA</sequence>
<dbReference type="Gene3D" id="1.10.490.10">
    <property type="entry name" value="Globins"/>
    <property type="match status" value="1"/>
</dbReference>
<keyword evidence="7 13" id="KW-0349">Heme</keyword>
<dbReference type="SUPFAM" id="SSF46458">
    <property type="entry name" value="Globin-like"/>
    <property type="match status" value="1"/>
</dbReference>
<dbReference type="Proteomes" id="UP000244336">
    <property type="component" value="Chromosome 9"/>
</dbReference>
<dbReference type="PROSITE" id="PS01033">
    <property type="entry name" value="GLOBIN"/>
    <property type="match status" value="1"/>
</dbReference>
<evidence type="ECO:0000313" key="17">
    <source>
        <dbReference type="Proteomes" id="UP000244336"/>
    </source>
</evidence>
<evidence type="ECO:0000256" key="13">
    <source>
        <dbReference type="RuleBase" id="RU000625"/>
    </source>
</evidence>
<evidence type="ECO:0000256" key="7">
    <source>
        <dbReference type="ARBA" id="ARBA00022617"/>
    </source>
</evidence>
<keyword evidence="17" id="KW-1185">Reference proteome</keyword>
<dbReference type="PANTHER" id="PTHR22924">
    <property type="entry name" value="LEGHEMOGLOBIN-RELATED"/>
    <property type="match status" value="1"/>
</dbReference>
<dbReference type="GO" id="GO:0016491">
    <property type="term" value="F:oxidoreductase activity"/>
    <property type="evidence" value="ECO:0007669"/>
    <property type="project" value="UniProtKB-KW"/>
</dbReference>
<gene>
    <name evidence="16" type="ORF">GQ55_9G557100</name>
</gene>
<dbReference type="InterPro" id="IPR019824">
    <property type="entry name" value="Leghaemoglobin_Fe_BS"/>
</dbReference>
<dbReference type="Gramene" id="PUZ42096">
    <property type="protein sequence ID" value="PUZ42096"/>
    <property type="gene ID" value="GQ55_9G557100"/>
</dbReference>
<dbReference type="AlphaFoldDB" id="A0A2T7CFG6"/>
<evidence type="ECO:0000256" key="9">
    <source>
        <dbReference type="ARBA" id="ARBA00023002"/>
    </source>
</evidence>
<dbReference type="InterPro" id="IPR009050">
    <property type="entry name" value="Globin-like_sf"/>
</dbReference>
<evidence type="ECO:0000256" key="4">
    <source>
        <dbReference type="ARBA" id="ARBA00007609"/>
    </source>
</evidence>
<evidence type="ECO:0000313" key="16">
    <source>
        <dbReference type="EMBL" id="PUZ42096.1"/>
    </source>
</evidence>
<dbReference type="GO" id="GO:0005634">
    <property type="term" value="C:nucleus"/>
    <property type="evidence" value="ECO:0007669"/>
    <property type="project" value="UniProtKB-SubCell"/>
</dbReference>
<feature type="region of interest" description="Disordered" evidence="14">
    <location>
        <begin position="24"/>
        <end position="50"/>
    </location>
</feature>
<reference evidence="16 17" key="1">
    <citation type="submission" date="2018-04" db="EMBL/GenBank/DDBJ databases">
        <title>WGS assembly of Panicum hallii var. hallii HAL2.</title>
        <authorList>
            <person name="Lovell J."/>
            <person name="Jenkins J."/>
            <person name="Lowry D."/>
            <person name="Mamidi S."/>
            <person name="Sreedasyam A."/>
            <person name="Weng X."/>
            <person name="Barry K."/>
            <person name="Bonette J."/>
            <person name="Campitelli B."/>
            <person name="Daum C."/>
            <person name="Gordon S."/>
            <person name="Gould B."/>
            <person name="Lipzen A."/>
            <person name="MacQueen A."/>
            <person name="Palacio-Mejia J."/>
            <person name="Plott C."/>
            <person name="Shakirov E."/>
            <person name="Shu S."/>
            <person name="Yoshinaga Y."/>
            <person name="Zane M."/>
            <person name="Rokhsar D."/>
            <person name="Grimwood J."/>
            <person name="Schmutz J."/>
            <person name="Juenger T."/>
        </authorList>
    </citation>
    <scope>NUCLEOTIDE SEQUENCE [LARGE SCALE GENOMIC DNA]</scope>
    <source>
        <strain evidence="17">cv. HAL2</strain>
    </source>
</reference>
<dbReference type="GO" id="GO:0005737">
    <property type="term" value="C:cytoplasm"/>
    <property type="evidence" value="ECO:0007669"/>
    <property type="project" value="UniProtKB-SubCell"/>
</dbReference>
<feature type="domain" description="Globin" evidence="15">
    <location>
        <begin position="91"/>
        <end position="241"/>
    </location>
</feature>
<evidence type="ECO:0000256" key="1">
    <source>
        <dbReference type="ARBA" id="ARBA00001970"/>
    </source>
</evidence>
<organism evidence="16 17">
    <name type="scientific">Panicum hallii var. hallii</name>
    <dbReference type="NCBI Taxonomy" id="1504633"/>
    <lineage>
        <taxon>Eukaryota</taxon>
        <taxon>Viridiplantae</taxon>
        <taxon>Streptophyta</taxon>
        <taxon>Embryophyta</taxon>
        <taxon>Tracheophyta</taxon>
        <taxon>Spermatophyta</taxon>
        <taxon>Magnoliopsida</taxon>
        <taxon>Liliopsida</taxon>
        <taxon>Poales</taxon>
        <taxon>Poaceae</taxon>
        <taxon>PACMAD clade</taxon>
        <taxon>Panicoideae</taxon>
        <taxon>Panicodae</taxon>
        <taxon>Paniceae</taxon>
        <taxon>Panicinae</taxon>
        <taxon>Panicum</taxon>
        <taxon>Panicum sect. Panicum</taxon>
    </lineage>
</organism>
<dbReference type="GO" id="GO:0046872">
    <property type="term" value="F:metal ion binding"/>
    <property type="evidence" value="ECO:0007669"/>
    <property type="project" value="UniProtKB-KW"/>
</dbReference>
<dbReference type="PROSITE" id="PS00208">
    <property type="entry name" value="PLANT_GLOBIN"/>
    <property type="match status" value="1"/>
</dbReference>
<dbReference type="InterPro" id="IPR012292">
    <property type="entry name" value="Globin/Proto"/>
</dbReference>
<keyword evidence="9" id="KW-0560">Oxidoreductase</keyword>
<evidence type="ECO:0000256" key="10">
    <source>
        <dbReference type="ARBA" id="ARBA00023004"/>
    </source>
</evidence>
<accession>A0A2T7CFG6</accession>
<evidence type="ECO:0000256" key="6">
    <source>
        <dbReference type="ARBA" id="ARBA00022490"/>
    </source>
</evidence>
<evidence type="ECO:0000256" key="14">
    <source>
        <dbReference type="SAM" id="MobiDB-lite"/>
    </source>
</evidence>
<dbReference type="STRING" id="1504633.A0A2T7CFG6"/>
<dbReference type="CDD" id="cd14784">
    <property type="entry name" value="class1_nsHb-like"/>
    <property type="match status" value="1"/>
</dbReference>
<dbReference type="PANTHER" id="PTHR22924:SF98">
    <property type="entry name" value="NON-SYMBIOTIC HEMOGLOBIN 3"/>
    <property type="match status" value="1"/>
</dbReference>
<comment type="subcellular location">
    <subcellularLocation>
        <location evidence="3">Cytoplasm</location>
    </subcellularLocation>
    <subcellularLocation>
        <location evidence="2">Nucleus</location>
    </subcellularLocation>
</comment>
<comment type="catalytic activity">
    <reaction evidence="12">
        <text>Fe(III)-heme b-[protein] + nitric oxide + H2O = Fe(II)-heme b-[protein] + nitrite + 2 H(+)</text>
        <dbReference type="Rhea" id="RHEA:77711"/>
        <dbReference type="Rhea" id="RHEA-COMP:18975"/>
        <dbReference type="Rhea" id="RHEA-COMP:18976"/>
        <dbReference type="ChEBI" id="CHEBI:15377"/>
        <dbReference type="ChEBI" id="CHEBI:15378"/>
        <dbReference type="ChEBI" id="CHEBI:16301"/>
        <dbReference type="ChEBI" id="CHEBI:16480"/>
        <dbReference type="ChEBI" id="CHEBI:55376"/>
        <dbReference type="ChEBI" id="CHEBI:60344"/>
    </reaction>
    <physiologicalReaction direction="right-to-left" evidence="12">
        <dbReference type="Rhea" id="RHEA:77713"/>
    </physiologicalReaction>
</comment>
<dbReference type="InterPro" id="IPR000971">
    <property type="entry name" value="Globin"/>
</dbReference>
<evidence type="ECO:0000256" key="12">
    <source>
        <dbReference type="ARBA" id="ARBA00048118"/>
    </source>
</evidence>
<proteinExistence type="inferred from homology"/>
<evidence type="ECO:0000256" key="3">
    <source>
        <dbReference type="ARBA" id="ARBA00004496"/>
    </source>
</evidence>
<comment type="cofactor">
    <cofactor evidence="1">
        <name>heme b</name>
        <dbReference type="ChEBI" id="CHEBI:60344"/>
    </cofactor>
</comment>
<evidence type="ECO:0000256" key="5">
    <source>
        <dbReference type="ARBA" id="ARBA00011738"/>
    </source>
</evidence>
<name>A0A2T7CFG6_9POAL</name>